<evidence type="ECO:0000313" key="4">
    <source>
        <dbReference type="Proteomes" id="UP001165270"/>
    </source>
</evidence>
<name>A0ABS9XDQ7_9ACTN</name>
<accession>A0ABS9XDQ7</accession>
<feature type="compositionally biased region" description="Low complexity" evidence="1">
    <location>
        <begin position="212"/>
        <end position="222"/>
    </location>
</feature>
<dbReference type="EMBL" id="JALDAX010000003">
    <property type="protein sequence ID" value="MCI3240115.1"/>
    <property type="molecule type" value="Genomic_DNA"/>
</dbReference>
<dbReference type="InterPro" id="IPR057561">
    <property type="entry name" value="NADase_transloc"/>
</dbReference>
<proteinExistence type="predicted"/>
<keyword evidence="2" id="KW-0472">Membrane</keyword>
<dbReference type="NCBIfam" id="NF047619">
    <property type="entry name" value="NADase_discoid"/>
    <property type="match status" value="1"/>
</dbReference>
<feature type="compositionally biased region" description="Pro residues" evidence="1">
    <location>
        <begin position="83"/>
        <end position="104"/>
    </location>
</feature>
<reference evidence="3" key="1">
    <citation type="submission" date="2022-03" db="EMBL/GenBank/DDBJ databases">
        <title>Streptomyces 7R015 and 7R016 isolated from Barleria lupulina in Thailand.</title>
        <authorList>
            <person name="Kanchanasin P."/>
            <person name="Phongsopitanun W."/>
            <person name="Tanasupawat S."/>
        </authorList>
    </citation>
    <scope>NUCLEOTIDE SEQUENCE</scope>
    <source>
        <strain evidence="3">7R016</strain>
    </source>
</reference>
<organism evidence="3 4">
    <name type="scientific">Streptomyces spinosisporus</name>
    <dbReference type="NCBI Taxonomy" id="2927582"/>
    <lineage>
        <taxon>Bacteria</taxon>
        <taxon>Bacillati</taxon>
        <taxon>Actinomycetota</taxon>
        <taxon>Actinomycetes</taxon>
        <taxon>Kitasatosporales</taxon>
        <taxon>Streptomycetaceae</taxon>
        <taxon>Streptomyces</taxon>
    </lineage>
</organism>
<feature type="region of interest" description="Disordered" evidence="1">
    <location>
        <begin position="35"/>
        <end position="232"/>
    </location>
</feature>
<feature type="compositionally biased region" description="Low complexity" evidence="1">
    <location>
        <begin position="105"/>
        <end position="117"/>
    </location>
</feature>
<gene>
    <name evidence="3" type="ORF">MQN93_10325</name>
</gene>
<dbReference type="Gene3D" id="2.60.120.260">
    <property type="entry name" value="Galactose-binding domain-like"/>
    <property type="match status" value="1"/>
</dbReference>
<sequence length="492" mass="50396">MTTTQNCADCGTRAEPGQSFCDACGAVLSWTERANAAVGGGPSGGSGSRSGAAPDAGQGAASPAARTATPETNVAPATSAPAPSAPAPSAPAPSAPAPSGPAPSAPATSTPAASAPAPVAPAAPAPAPVAPVNSPTPTVVSHPTPPAVDDTAPTEPVPAAAAPAPGPEIPGSPAAPVDPEARTVPRPASDPDGMTDRARQLLVPVADPEPRPSSAPSVAPVLPGRPAPQRPQAVRAPGEELGLDGGTPCPWCSTRNRPERHFCTRCAMPMAGDDRAPGRLPWWRRLFGAGNRETPWAGDRPRLRRTFDRVLSWLGAAVVLTLLVVLAFNIPKGVQATKDHFSKRAAVQPDTWSASRSYPGHKPDLAGDKLNNTWWGPGVSESGEGQWLQAKFDEPTRLLDLIITPGVSTRPDQITQSARPHRLEATITLANGRTVTRKITLDPGAGGQRIPFRVGTVSSVRFTIVSATGTSSKKQVAIAEIEFFGPSSANSS</sequence>
<evidence type="ECO:0000256" key="2">
    <source>
        <dbReference type="SAM" id="Phobius"/>
    </source>
</evidence>
<protein>
    <submittedName>
        <fullName evidence="3">Zinc ribbon domain-containing protein</fullName>
    </submittedName>
</protein>
<comment type="caution">
    <text evidence="3">The sequence shown here is derived from an EMBL/GenBank/DDBJ whole genome shotgun (WGS) entry which is preliminary data.</text>
</comment>
<dbReference type="RefSeq" id="WP_242709223.1">
    <property type="nucleotide sequence ID" value="NZ_JALDAX010000003.1"/>
</dbReference>
<keyword evidence="2" id="KW-0812">Transmembrane</keyword>
<evidence type="ECO:0000256" key="1">
    <source>
        <dbReference type="SAM" id="MobiDB-lite"/>
    </source>
</evidence>
<feature type="compositionally biased region" description="Pro residues" evidence="1">
    <location>
        <begin position="118"/>
        <end position="129"/>
    </location>
</feature>
<dbReference type="Proteomes" id="UP001165270">
    <property type="component" value="Unassembled WGS sequence"/>
</dbReference>
<keyword evidence="4" id="KW-1185">Reference proteome</keyword>
<feature type="compositionally biased region" description="Low complexity" evidence="1">
    <location>
        <begin position="130"/>
        <end position="163"/>
    </location>
</feature>
<feature type="compositionally biased region" description="Gly residues" evidence="1">
    <location>
        <begin position="38"/>
        <end position="48"/>
    </location>
</feature>
<evidence type="ECO:0000313" key="3">
    <source>
        <dbReference type="EMBL" id="MCI3240115.1"/>
    </source>
</evidence>
<keyword evidence="2" id="KW-1133">Transmembrane helix</keyword>
<feature type="transmembrane region" description="Helical" evidence="2">
    <location>
        <begin position="310"/>
        <end position="330"/>
    </location>
</feature>
<dbReference type="InterPro" id="IPR008979">
    <property type="entry name" value="Galactose-bd-like_sf"/>
</dbReference>
<dbReference type="SUPFAM" id="SSF49785">
    <property type="entry name" value="Galactose-binding domain-like"/>
    <property type="match status" value="1"/>
</dbReference>